<dbReference type="OrthoDB" id="1930729at2759"/>
<proteinExistence type="predicted"/>
<evidence type="ECO:0000313" key="1">
    <source>
        <dbReference type="EMBL" id="KAA0046923.1"/>
    </source>
</evidence>
<dbReference type="EMBL" id="SSTD01015292">
    <property type="protein sequence ID" value="TYK03229.1"/>
    <property type="molecule type" value="Genomic_DNA"/>
</dbReference>
<name>A0A5D3BYT5_CUCMM</name>
<dbReference type="Proteomes" id="UP000321393">
    <property type="component" value="Unassembled WGS sequence"/>
</dbReference>
<reference evidence="3 4" key="1">
    <citation type="submission" date="2019-08" db="EMBL/GenBank/DDBJ databases">
        <title>Draft genome sequences of two oriental melons (Cucumis melo L. var makuwa).</title>
        <authorList>
            <person name="Kwon S.-Y."/>
        </authorList>
    </citation>
    <scope>NUCLEOTIDE SEQUENCE [LARGE SCALE GENOMIC DNA]</scope>
    <source>
        <strain evidence="4">cv. Chang Bougi</strain>
        <strain evidence="3">cv. SW 3</strain>
        <tissue evidence="2">Leaf</tissue>
    </source>
</reference>
<evidence type="ECO:0000313" key="2">
    <source>
        <dbReference type="EMBL" id="TYK03229.1"/>
    </source>
</evidence>
<comment type="caution">
    <text evidence="2">The sequence shown here is derived from an EMBL/GenBank/DDBJ whole genome shotgun (WGS) entry which is preliminary data.</text>
</comment>
<accession>A0A5D3BYT5</accession>
<evidence type="ECO:0000313" key="3">
    <source>
        <dbReference type="Proteomes" id="UP000321393"/>
    </source>
</evidence>
<organism evidence="2 4">
    <name type="scientific">Cucumis melo var. makuwa</name>
    <name type="common">Oriental melon</name>
    <dbReference type="NCBI Taxonomy" id="1194695"/>
    <lineage>
        <taxon>Eukaryota</taxon>
        <taxon>Viridiplantae</taxon>
        <taxon>Streptophyta</taxon>
        <taxon>Embryophyta</taxon>
        <taxon>Tracheophyta</taxon>
        <taxon>Spermatophyta</taxon>
        <taxon>Magnoliopsida</taxon>
        <taxon>eudicotyledons</taxon>
        <taxon>Gunneridae</taxon>
        <taxon>Pentapetalae</taxon>
        <taxon>rosids</taxon>
        <taxon>fabids</taxon>
        <taxon>Cucurbitales</taxon>
        <taxon>Cucurbitaceae</taxon>
        <taxon>Benincaseae</taxon>
        <taxon>Cucumis</taxon>
    </lineage>
</organism>
<dbReference type="Proteomes" id="UP000321947">
    <property type="component" value="Unassembled WGS sequence"/>
</dbReference>
<gene>
    <name evidence="2" type="ORF">E5676_scaffold298G00420</name>
    <name evidence="1" type="ORF">E6C27_scaffold230G00910</name>
</gene>
<dbReference type="EMBL" id="SSTE01013576">
    <property type="protein sequence ID" value="KAA0046923.1"/>
    <property type="molecule type" value="Genomic_DNA"/>
</dbReference>
<evidence type="ECO:0000313" key="4">
    <source>
        <dbReference type="Proteomes" id="UP000321947"/>
    </source>
</evidence>
<dbReference type="AlphaFoldDB" id="A0A5D3BYT5"/>
<protein>
    <submittedName>
        <fullName evidence="2">Ulp1-like peptidase</fullName>
    </submittedName>
</protein>
<sequence length="114" mass="13042">MLWKEKPKTYSGVDDVSKGCTFTTNEDTVMVALPLFIEVVMVCKVKKTQFDVDTLGLVDDQEKVAYELKKENNSKAIEFYNIKRYGPSFQVWAYETLSSSSKLYNALSLGNEYE</sequence>